<evidence type="ECO:0000259" key="1">
    <source>
        <dbReference type="Pfam" id="PF01182"/>
    </source>
</evidence>
<comment type="caution">
    <text evidence="2">The sequence shown here is derived from an EMBL/GenBank/DDBJ whole genome shotgun (WGS) entry which is preliminary data.</text>
</comment>
<gene>
    <name evidence="2" type="ORF">LX87_01809</name>
</gene>
<dbReference type="PANTHER" id="PTHR11280">
    <property type="entry name" value="GLUCOSAMINE-6-PHOSPHATE ISOMERASE"/>
    <property type="match status" value="1"/>
</dbReference>
<dbReference type="GO" id="GO:0005975">
    <property type="term" value="P:carbohydrate metabolic process"/>
    <property type="evidence" value="ECO:0007669"/>
    <property type="project" value="InterPro"/>
</dbReference>
<dbReference type="GO" id="GO:0004342">
    <property type="term" value="F:glucosamine-6-phosphate deaminase activity"/>
    <property type="evidence" value="ECO:0007669"/>
    <property type="project" value="InterPro"/>
</dbReference>
<dbReference type="InterPro" id="IPR004547">
    <property type="entry name" value="Glucosamine6P_isomerase"/>
</dbReference>
<evidence type="ECO:0000313" key="3">
    <source>
        <dbReference type="Proteomes" id="UP000248790"/>
    </source>
</evidence>
<dbReference type="GO" id="GO:0019262">
    <property type="term" value="P:N-acetylneuraminate catabolic process"/>
    <property type="evidence" value="ECO:0007669"/>
    <property type="project" value="TreeGrafter"/>
</dbReference>
<name>A0A327X0V8_LARAB</name>
<protein>
    <submittedName>
        <fullName evidence="2">Glucosamine-6-phosphate deaminase</fullName>
    </submittedName>
</protein>
<dbReference type="Pfam" id="PF01182">
    <property type="entry name" value="Glucosamine_iso"/>
    <property type="match status" value="1"/>
</dbReference>
<dbReference type="GO" id="GO:0042802">
    <property type="term" value="F:identical protein binding"/>
    <property type="evidence" value="ECO:0007669"/>
    <property type="project" value="TreeGrafter"/>
</dbReference>
<organism evidence="2 3">
    <name type="scientific">Larkinella arboricola</name>
    <dbReference type="NCBI Taxonomy" id="643671"/>
    <lineage>
        <taxon>Bacteria</taxon>
        <taxon>Pseudomonadati</taxon>
        <taxon>Bacteroidota</taxon>
        <taxon>Cytophagia</taxon>
        <taxon>Cytophagales</taxon>
        <taxon>Spirosomataceae</taxon>
        <taxon>Larkinella</taxon>
    </lineage>
</organism>
<dbReference type="InterPro" id="IPR037171">
    <property type="entry name" value="NagB/RpiA_transferase-like"/>
</dbReference>
<sequence length="265" mass="29975">MTTSLTSPNHIFNVDQLQVNLFENRQQLGLSAARAVAEKIKELQQNQDFINIIFASAPSQNEFLATLAQESGIDWTRIRAFHMDEYIGLPTDAPQSFGLFLKQQLFDQVGIREVYYLDGNAADPEQECQRYAALLEQYPTDIVCLGIGENCHIAFNDPHVANFNDPVLVKQVQLDLTSRMQQVHDECFESLDQVPEYALTLTIPALLRGKHLFCMVPAAHKAEAIYHTLVDAVTEEFPSTILRSHPSTQLFIDQDSARKFFQETA</sequence>
<feature type="domain" description="Glucosamine/galactosamine-6-phosphate isomerase" evidence="1">
    <location>
        <begin position="24"/>
        <end position="243"/>
    </location>
</feature>
<dbReference type="AlphaFoldDB" id="A0A327X0V8"/>
<reference evidence="2 3" key="1">
    <citation type="submission" date="2018-06" db="EMBL/GenBank/DDBJ databases">
        <title>Genomic Encyclopedia of Archaeal and Bacterial Type Strains, Phase II (KMG-II): from individual species to whole genera.</title>
        <authorList>
            <person name="Goeker M."/>
        </authorList>
    </citation>
    <scope>NUCLEOTIDE SEQUENCE [LARGE SCALE GENOMIC DNA]</scope>
    <source>
        <strain evidence="2 3">DSM 21851</strain>
    </source>
</reference>
<keyword evidence="3" id="KW-1185">Reference proteome</keyword>
<dbReference type="GO" id="GO:0006046">
    <property type="term" value="P:N-acetylglucosamine catabolic process"/>
    <property type="evidence" value="ECO:0007669"/>
    <property type="project" value="TreeGrafter"/>
</dbReference>
<dbReference type="EMBL" id="QLMC01000002">
    <property type="protein sequence ID" value="RAK00111.1"/>
    <property type="molecule type" value="Genomic_DNA"/>
</dbReference>
<evidence type="ECO:0000313" key="2">
    <source>
        <dbReference type="EMBL" id="RAK00111.1"/>
    </source>
</evidence>
<dbReference type="Proteomes" id="UP000248790">
    <property type="component" value="Unassembled WGS sequence"/>
</dbReference>
<proteinExistence type="predicted"/>
<dbReference type="RefSeq" id="WP_111627883.1">
    <property type="nucleotide sequence ID" value="NZ_QLMC01000002.1"/>
</dbReference>
<dbReference type="PANTHER" id="PTHR11280:SF6">
    <property type="entry name" value="GLUCOSAMINE-6-PHOSPHATE ISOMERASE NAGB"/>
    <property type="match status" value="1"/>
</dbReference>
<dbReference type="GO" id="GO:0005737">
    <property type="term" value="C:cytoplasm"/>
    <property type="evidence" value="ECO:0007669"/>
    <property type="project" value="TreeGrafter"/>
</dbReference>
<dbReference type="Gene3D" id="3.40.50.1360">
    <property type="match status" value="1"/>
</dbReference>
<dbReference type="GO" id="GO:0006043">
    <property type="term" value="P:glucosamine catabolic process"/>
    <property type="evidence" value="ECO:0007669"/>
    <property type="project" value="TreeGrafter"/>
</dbReference>
<dbReference type="CDD" id="cd01399">
    <property type="entry name" value="GlcN6P_deaminase"/>
    <property type="match status" value="1"/>
</dbReference>
<accession>A0A327X0V8</accession>
<dbReference type="OrthoDB" id="9791139at2"/>
<dbReference type="SUPFAM" id="SSF100950">
    <property type="entry name" value="NagB/RpiA/CoA transferase-like"/>
    <property type="match status" value="1"/>
</dbReference>
<dbReference type="InterPro" id="IPR006148">
    <property type="entry name" value="Glc/Gal-6P_isomerase"/>
</dbReference>